<accession>A0A420G0X0</accession>
<name>A0A420G0X0_9BURK</name>
<dbReference type="OrthoDB" id="8718286at2"/>
<organism evidence="1 2">
    <name type="scientific">Paraburkholderia fungorum</name>
    <dbReference type="NCBI Taxonomy" id="134537"/>
    <lineage>
        <taxon>Bacteria</taxon>
        <taxon>Pseudomonadati</taxon>
        <taxon>Pseudomonadota</taxon>
        <taxon>Betaproteobacteria</taxon>
        <taxon>Burkholderiales</taxon>
        <taxon>Burkholderiaceae</taxon>
        <taxon>Paraburkholderia</taxon>
    </lineage>
</organism>
<reference evidence="1 2" key="1">
    <citation type="submission" date="2016-07" db="EMBL/GenBank/DDBJ databases">
        <title>Genome analysis of Burkholderia fungorum ES3-20.</title>
        <authorList>
            <person name="Xu D."/>
            <person name="Yao R."/>
            <person name="Zheng S."/>
        </authorList>
    </citation>
    <scope>NUCLEOTIDE SEQUENCE [LARGE SCALE GENOMIC DNA]</scope>
    <source>
        <strain evidence="1 2">ES3-20</strain>
    </source>
</reference>
<proteinExistence type="predicted"/>
<dbReference type="InterPro" id="IPR023982">
    <property type="entry name" value="CHP04029_CMD-like"/>
</dbReference>
<protein>
    <submittedName>
        <fullName evidence="1">CMD domain protein</fullName>
    </submittedName>
</protein>
<dbReference type="RefSeq" id="WP_120347036.1">
    <property type="nucleotide sequence ID" value="NZ_MCAS01000032.1"/>
</dbReference>
<evidence type="ECO:0000313" key="2">
    <source>
        <dbReference type="Proteomes" id="UP000283709"/>
    </source>
</evidence>
<dbReference type="InterPro" id="IPR029032">
    <property type="entry name" value="AhpD-like"/>
</dbReference>
<comment type="caution">
    <text evidence="1">The sequence shown here is derived from an EMBL/GenBank/DDBJ whole genome shotgun (WGS) entry which is preliminary data.</text>
</comment>
<dbReference type="NCBIfam" id="TIGR04029">
    <property type="entry name" value="CMD_Avi_7170"/>
    <property type="match status" value="1"/>
</dbReference>
<dbReference type="SUPFAM" id="SSF69118">
    <property type="entry name" value="AhpD-like"/>
    <property type="match status" value="1"/>
</dbReference>
<dbReference type="AlphaFoldDB" id="A0A420G0X0"/>
<sequence>MTDLAPLTESSAFAGTEGADAIDTVDTLAGLPAGSPLAAIRHARDKVVQHTQRSEDALFDPALPDLSLHERLFAAWYAARLSRADDLADAYTAKLIAAGAQPVTLDAIEAGTLEPATDARLIAILAHTRLLTLQPVEARPEHLQTLQQAGITTRGIVALSQLIAFVTYQLRVVAGLKALRAAEEAV</sequence>
<dbReference type="Gene3D" id="1.20.1290.10">
    <property type="entry name" value="AhpD-like"/>
    <property type="match status" value="1"/>
</dbReference>
<dbReference type="Proteomes" id="UP000283709">
    <property type="component" value="Unassembled WGS sequence"/>
</dbReference>
<gene>
    <name evidence="1" type="ORF">BCY88_33900</name>
</gene>
<evidence type="ECO:0000313" key="1">
    <source>
        <dbReference type="EMBL" id="RKF38818.1"/>
    </source>
</evidence>
<dbReference type="EMBL" id="MCAS01000032">
    <property type="protein sequence ID" value="RKF38818.1"/>
    <property type="molecule type" value="Genomic_DNA"/>
</dbReference>